<dbReference type="Proteomes" id="UP000886657">
    <property type="component" value="Unassembled WGS sequence"/>
</dbReference>
<evidence type="ECO:0000313" key="1">
    <source>
        <dbReference type="EMBL" id="MBK9795410.1"/>
    </source>
</evidence>
<accession>A0A9D7XKB6</accession>
<evidence type="ECO:0000313" key="2">
    <source>
        <dbReference type="Proteomes" id="UP000886657"/>
    </source>
</evidence>
<comment type="caution">
    <text evidence="1">The sequence shown here is derived from an EMBL/GenBank/DDBJ whole genome shotgun (WGS) entry which is preliminary data.</text>
</comment>
<sequence>MSFQTLFVASAVGLSALYFIRGALQDFGVGTRPAQGGSCGKCSSGGCPVGRKG</sequence>
<gene>
    <name evidence="1" type="ORF">IPP58_02735</name>
</gene>
<dbReference type="EMBL" id="JADKIO010000005">
    <property type="protein sequence ID" value="MBK9795410.1"/>
    <property type="molecule type" value="Genomic_DNA"/>
</dbReference>
<name>A0A9D7XKB6_9BACT</name>
<evidence type="ECO:0008006" key="3">
    <source>
        <dbReference type="Google" id="ProtNLM"/>
    </source>
</evidence>
<dbReference type="AlphaFoldDB" id="A0A9D7XKB6"/>
<reference evidence="1" key="1">
    <citation type="submission" date="2020-10" db="EMBL/GenBank/DDBJ databases">
        <title>Connecting structure to function with the recovery of over 1000 high-quality activated sludge metagenome-assembled genomes encoding full-length rRNA genes using long-read sequencing.</title>
        <authorList>
            <person name="Singleton C.M."/>
            <person name="Petriglieri F."/>
            <person name="Kristensen J.M."/>
            <person name="Kirkegaard R.H."/>
            <person name="Michaelsen T.Y."/>
            <person name="Andersen M.H."/>
            <person name="Karst S.M."/>
            <person name="Dueholm M.S."/>
            <person name="Nielsen P.H."/>
            <person name="Albertsen M."/>
        </authorList>
    </citation>
    <scope>NUCLEOTIDE SEQUENCE</scope>
    <source>
        <strain evidence="1">Skiv_18-Q3-R9-52_MAXAC.067</strain>
    </source>
</reference>
<protein>
    <recommendedName>
        <fullName evidence="3">FeoB-associated Cys-rich membrane protein</fullName>
    </recommendedName>
</protein>
<organism evidence="1 2">
    <name type="scientific">Candidatus Geothrix skivensis</name>
    <dbReference type="NCBI Taxonomy" id="2954439"/>
    <lineage>
        <taxon>Bacteria</taxon>
        <taxon>Pseudomonadati</taxon>
        <taxon>Acidobacteriota</taxon>
        <taxon>Holophagae</taxon>
        <taxon>Holophagales</taxon>
        <taxon>Holophagaceae</taxon>
        <taxon>Geothrix</taxon>
    </lineage>
</organism>
<proteinExistence type="predicted"/>